<keyword evidence="3" id="KW-1185">Reference proteome</keyword>
<sequence>MSKDFEVTEAIKHHPKTSDGLVLCCDLQTKVTISPTLEDEPTPKSSTKPDKTISDDAADSPSTSNMPYNPQRETTTRPSLQDEPKCKSISPIPKSDDSVCSAKTARRKVPQRSKRISNFMGDDTKRDVIPIGSC</sequence>
<evidence type="ECO:0000313" key="2">
    <source>
        <dbReference type="EMBL" id="KAF5179755.1"/>
    </source>
</evidence>
<dbReference type="AlphaFoldDB" id="A0A7J6V6F2"/>
<evidence type="ECO:0000313" key="3">
    <source>
        <dbReference type="Proteomes" id="UP000554482"/>
    </source>
</evidence>
<evidence type="ECO:0000256" key="1">
    <source>
        <dbReference type="SAM" id="MobiDB-lite"/>
    </source>
</evidence>
<accession>A0A7J6V6F2</accession>
<feature type="compositionally biased region" description="Polar residues" evidence="1">
    <location>
        <begin position="60"/>
        <end position="79"/>
    </location>
</feature>
<comment type="caution">
    <text evidence="2">The sequence shown here is derived from an EMBL/GenBank/DDBJ whole genome shotgun (WGS) entry which is preliminary data.</text>
</comment>
<organism evidence="2 3">
    <name type="scientific">Thalictrum thalictroides</name>
    <name type="common">Rue-anemone</name>
    <name type="synonym">Anemone thalictroides</name>
    <dbReference type="NCBI Taxonomy" id="46969"/>
    <lineage>
        <taxon>Eukaryota</taxon>
        <taxon>Viridiplantae</taxon>
        <taxon>Streptophyta</taxon>
        <taxon>Embryophyta</taxon>
        <taxon>Tracheophyta</taxon>
        <taxon>Spermatophyta</taxon>
        <taxon>Magnoliopsida</taxon>
        <taxon>Ranunculales</taxon>
        <taxon>Ranunculaceae</taxon>
        <taxon>Thalictroideae</taxon>
        <taxon>Thalictrum</taxon>
    </lineage>
</organism>
<protein>
    <submittedName>
        <fullName evidence="2">Uncharacterized protein</fullName>
    </submittedName>
</protein>
<name>A0A7J6V6F2_THATH</name>
<proteinExistence type="predicted"/>
<feature type="region of interest" description="Disordered" evidence="1">
    <location>
        <begin position="32"/>
        <end position="112"/>
    </location>
</feature>
<gene>
    <name evidence="2" type="ORF">FRX31_030656</name>
</gene>
<dbReference type="Proteomes" id="UP000554482">
    <property type="component" value="Unassembled WGS sequence"/>
</dbReference>
<dbReference type="EMBL" id="JABWDY010038380">
    <property type="protein sequence ID" value="KAF5179755.1"/>
    <property type="molecule type" value="Genomic_DNA"/>
</dbReference>
<reference evidence="2 3" key="1">
    <citation type="submission" date="2020-06" db="EMBL/GenBank/DDBJ databases">
        <title>Transcriptomic and genomic resources for Thalictrum thalictroides and T. hernandezii: Facilitating candidate gene discovery in an emerging model plant lineage.</title>
        <authorList>
            <person name="Arias T."/>
            <person name="Riano-Pachon D.M."/>
            <person name="Di Stilio V.S."/>
        </authorList>
    </citation>
    <scope>NUCLEOTIDE SEQUENCE [LARGE SCALE GENOMIC DNA]</scope>
    <source>
        <strain evidence="3">cv. WT478/WT964</strain>
        <tissue evidence="2">Leaves</tissue>
    </source>
</reference>